<evidence type="ECO:0000256" key="1">
    <source>
        <dbReference type="ARBA" id="ARBA00004651"/>
    </source>
</evidence>
<keyword evidence="3" id="KW-1003">Cell membrane</keyword>
<comment type="similarity">
    <text evidence="17">Belongs to the G-protein coupled receptor 1 family.</text>
</comment>
<keyword evidence="11 17" id="KW-0675">Receptor</keyword>
<evidence type="ECO:0000256" key="9">
    <source>
        <dbReference type="ARBA" id="ARBA00023139"/>
    </source>
</evidence>
<keyword evidence="10" id="KW-1015">Disulfide bond</keyword>
<keyword evidence="12" id="KW-0325">Glycoprotein</keyword>
<sequence length="369" mass="42270">FKVTFKLSFDSANFSTATTFGDQNNTTDECPPAEFKDWQSTVVPAYMLLISVLGIGMNGFVLMVFCLHKKACTVAEIYLSNLAAADFFLMVWLPLWAAYAINRYDWPFSHYLCSLFSLPINMNAYCSIYFLVLISIDRYIALVHPLSHKGISRTKFAKLGCLLVWGFGLLLSIPTLIYRKVSYFPQYNRSLCFLNYSDIKEEFLFEGIQNTFGFIIPICIISYCTLIIIHSLNNQLIERSNSQKTEQKATTLVLVVLLAFVICWVPHHVVKILETLRRADVLRRCSIIANLQICRAISMYLAFFNSVLNPILYVIVGKNFRGKVREKFWGVFVRKKWSESSYGIQSIGTTLEDPFFICLTLLKPHINFG</sequence>
<dbReference type="InterPro" id="IPR017452">
    <property type="entry name" value="GPCR_Rhodpsn_7TM"/>
</dbReference>
<feature type="domain" description="G-protein coupled receptors family 1 profile" evidence="19">
    <location>
        <begin position="57"/>
        <end position="313"/>
    </location>
</feature>
<dbReference type="Ensembl" id="ENSSLUT00000036560.1">
    <property type="protein sequence ID" value="ENSSLUP00000035459.1"/>
    <property type="gene ID" value="ENSSLUG00000015801.1"/>
</dbReference>
<dbReference type="InterPro" id="IPR050119">
    <property type="entry name" value="CCR1-9-like"/>
</dbReference>
<evidence type="ECO:0000313" key="21">
    <source>
        <dbReference type="Proteomes" id="UP000694568"/>
    </source>
</evidence>
<reference evidence="20" key="2">
    <citation type="submission" date="2025-09" db="UniProtKB">
        <authorList>
            <consortium name="Ensembl"/>
        </authorList>
    </citation>
    <scope>IDENTIFICATION</scope>
</reference>
<proteinExistence type="inferred from homology"/>
<evidence type="ECO:0000256" key="8">
    <source>
        <dbReference type="ARBA" id="ARBA00023136"/>
    </source>
</evidence>
<evidence type="ECO:0000256" key="6">
    <source>
        <dbReference type="ARBA" id="ARBA00022989"/>
    </source>
</evidence>
<keyword evidence="8 18" id="KW-0472">Membrane</keyword>
<evidence type="ECO:0000256" key="15">
    <source>
        <dbReference type="ARBA" id="ARBA00025423"/>
    </source>
</evidence>
<dbReference type="Pfam" id="PF00001">
    <property type="entry name" value="7tm_1"/>
    <property type="match status" value="1"/>
</dbReference>
<evidence type="ECO:0000256" key="12">
    <source>
        <dbReference type="ARBA" id="ARBA00023180"/>
    </source>
</evidence>
<dbReference type="PROSITE" id="PS00237">
    <property type="entry name" value="G_PROTEIN_RECEP_F1_1"/>
    <property type="match status" value="1"/>
</dbReference>
<comment type="subcellular location">
    <subcellularLocation>
        <location evidence="1">Cell membrane</location>
        <topology evidence="1">Multi-pass membrane protein</topology>
    </subcellularLocation>
</comment>
<dbReference type="GO" id="GO:0009897">
    <property type="term" value="C:external side of plasma membrane"/>
    <property type="evidence" value="ECO:0007669"/>
    <property type="project" value="TreeGrafter"/>
</dbReference>
<feature type="transmembrane region" description="Helical" evidence="18">
    <location>
        <begin position="79"/>
        <end position="102"/>
    </location>
</feature>
<keyword evidence="7 17" id="KW-0297">G-protein coupled receptor</keyword>
<dbReference type="PANTHER" id="PTHR10489:SF957">
    <property type="entry name" value="B2 BRADYKININ RECEPTOR"/>
    <property type="match status" value="1"/>
</dbReference>
<keyword evidence="9" id="KW-0564">Palmitate</keyword>
<accession>A0A8C9Z8J0</accession>
<dbReference type="PRINTS" id="PR00994">
    <property type="entry name" value="BRADYKINNB2R"/>
</dbReference>
<evidence type="ECO:0000256" key="5">
    <source>
        <dbReference type="ARBA" id="ARBA00022692"/>
    </source>
</evidence>
<dbReference type="SUPFAM" id="SSF81321">
    <property type="entry name" value="Family A G protein-coupled receptor-like"/>
    <property type="match status" value="1"/>
</dbReference>
<evidence type="ECO:0000256" key="2">
    <source>
        <dbReference type="ARBA" id="ARBA00013512"/>
    </source>
</evidence>
<evidence type="ECO:0000256" key="11">
    <source>
        <dbReference type="ARBA" id="ARBA00023170"/>
    </source>
</evidence>
<reference evidence="20" key="1">
    <citation type="submission" date="2025-08" db="UniProtKB">
        <authorList>
            <consortium name="Ensembl"/>
        </authorList>
    </citation>
    <scope>IDENTIFICATION</scope>
</reference>
<dbReference type="InterPro" id="IPR000276">
    <property type="entry name" value="GPCR_Rhodpsn"/>
</dbReference>
<dbReference type="PRINTS" id="PR00425">
    <property type="entry name" value="BRADYKININR"/>
</dbReference>
<dbReference type="PROSITE" id="PS50262">
    <property type="entry name" value="G_PROTEIN_RECEP_F1_2"/>
    <property type="match status" value="1"/>
</dbReference>
<feature type="transmembrane region" description="Helical" evidence="18">
    <location>
        <begin position="249"/>
        <end position="267"/>
    </location>
</feature>
<evidence type="ECO:0000259" key="19">
    <source>
        <dbReference type="PROSITE" id="PS50262"/>
    </source>
</evidence>
<feature type="transmembrane region" description="Helical" evidence="18">
    <location>
        <begin position="156"/>
        <end position="178"/>
    </location>
</feature>
<dbReference type="GO" id="GO:0042310">
    <property type="term" value="P:vasoconstriction"/>
    <property type="evidence" value="ECO:0007669"/>
    <property type="project" value="InterPro"/>
</dbReference>
<name>A0A8C9Z8J0_SANLU</name>
<protein>
    <recommendedName>
        <fullName evidence="2">B2 bradykinin receptor</fullName>
    </recommendedName>
</protein>
<evidence type="ECO:0000256" key="7">
    <source>
        <dbReference type="ARBA" id="ARBA00023040"/>
    </source>
</evidence>
<evidence type="ECO:0000256" key="3">
    <source>
        <dbReference type="ARBA" id="ARBA00022475"/>
    </source>
</evidence>
<keyword evidence="6 18" id="KW-1133">Transmembrane helix</keyword>
<dbReference type="GO" id="GO:0019957">
    <property type="term" value="F:C-C chemokine binding"/>
    <property type="evidence" value="ECO:0007669"/>
    <property type="project" value="TreeGrafter"/>
</dbReference>
<feature type="transmembrane region" description="Helical" evidence="18">
    <location>
        <begin position="211"/>
        <end position="229"/>
    </location>
</feature>
<evidence type="ECO:0000256" key="10">
    <source>
        <dbReference type="ARBA" id="ARBA00023157"/>
    </source>
</evidence>
<dbReference type="Proteomes" id="UP000694568">
    <property type="component" value="Unplaced"/>
</dbReference>
<keyword evidence="21" id="KW-1185">Reference proteome</keyword>
<evidence type="ECO:0000256" key="13">
    <source>
        <dbReference type="ARBA" id="ARBA00023224"/>
    </source>
</evidence>
<dbReference type="GO" id="GO:0006955">
    <property type="term" value="P:immune response"/>
    <property type="evidence" value="ECO:0007669"/>
    <property type="project" value="TreeGrafter"/>
</dbReference>
<dbReference type="InterPro" id="IPR000496">
    <property type="entry name" value="Brdyknn_rcpt"/>
</dbReference>
<dbReference type="GO" id="GO:0016493">
    <property type="term" value="F:C-C chemokine receptor activity"/>
    <property type="evidence" value="ECO:0007669"/>
    <property type="project" value="TreeGrafter"/>
</dbReference>
<dbReference type="GO" id="GO:0004947">
    <property type="term" value="F:bradykinin receptor activity"/>
    <property type="evidence" value="ECO:0007669"/>
    <property type="project" value="InterPro"/>
</dbReference>
<evidence type="ECO:0000256" key="18">
    <source>
        <dbReference type="SAM" id="Phobius"/>
    </source>
</evidence>
<keyword evidence="4" id="KW-0597">Phosphoprotein</keyword>
<dbReference type="GO" id="GO:0007204">
    <property type="term" value="P:positive regulation of cytosolic calcium ion concentration"/>
    <property type="evidence" value="ECO:0007669"/>
    <property type="project" value="TreeGrafter"/>
</dbReference>
<evidence type="ECO:0000256" key="14">
    <source>
        <dbReference type="ARBA" id="ARBA00023288"/>
    </source>
</evidence>
<feature type="transmembrane region" description="Helical" evidence="18">
    <location>
        <begin position="122"/>
        <end position="144"/>
    </location>
</feature>
<evidence type="ECO:0000256" key="16">
    <source>
        <dbReference type="ARBA" id="ARBA00025954"/>
    </source>
</evidence>
<dbReference type="GeneTree" id="ENSGT01130000278308"/>
<dbReference type="PANTHER" id="PTHR10489">
    <property type="entry name" value="CELL ADHESION MOLECULE"/>
    <property type="match status" value="1"/>
</dbReference>
<dbReference type="AlphaFoldDB" id="A0A8C9Z8J0"/>
<comment type="function">
    <text evidence="15">Receptor for bradykinin. It is associated with G proteins that activate a phosphatidylinositol-calcium second messenger system.</text>
</comment>
<keyword evidence="5 17" id="KW-0812">Transmembrane</keyword>
<keyword evidence="14" id="KW-0449">Lipoprotein</keyword>
<dbReference type="PRINTS" id="PR00237">
    <property type="entry name" value="GPCRRHODOPSN"/>
</dbReference>
<dbReference type="Gene3D" id="1.20.1070.10">
    <property type="entry name" value="Rhodopsin 7-helix transmembrane proteins"/>
    <property type="match status" value="1"/>
</dbReference>
<organism evidence="20 21">
    <name type="scientific">Sander lucioperca</name>
    <name type="common">Pike-perch</name>
    <name type="synonym">Perca lucioperca</name>
    <dbReference type="NCBI Taxonomy" id="283035"/>
    <lineage>
        <taxon>Eukaryota</taxon>
        <taxon>Metazoa</taxon>
        <taxon>Chordata</taxon>
        <taxon>Craniata</taxon>
        <taxon>Vertebrata</taxon>
        <taxon>Euteleostomi</taxon>
        <taxon>Actinopterygii</taxon>
        <taxon>Neopterygii</taxon>
        <taxon>Teleostei</taxon>
        <taxon>Neoteleostei</taxon>
        <taxon>Acanthomorphata</taxon>
        <taxon>Eupercaria</taxon>
        <taxon>Perciformes</taxon>
        <taxon>Percoidei</taxon>
        <taxon>Percidae</taxon>
        <taxon>Luciopercinae</taxon>
        <taxon>Sander</taxon>
    </lineage>
</organism>
<dbReference type="GO" id="GO:0006939">
    <property type="term" value="P:smooth muscle contraction"/>
    <property type="evidence" value="ECO:0007669"/>
    <property type="project" value="InterPro"/>
</dbReference>
<dbReference type="InterPro" id="IPR001504">
    <property type="entry name" value="Brdyknn_2_rcpt"/>
</dbReference>
<evidence type="ECO:0000256" key="4">
    <source>
        <dbReference type="ARBA" id="ARBA00022553"/>
    </source>
</evidence>
<keyword evidence="13 17" id="KW-0807">Transducer</keyword>
<comment type="subunit">
    <text evidence="16">Forms a complex with PECAM1 and GNAQ. Interacts with PECAM1.</text>
</comment>
<dbReference type="GO" id="GO:0060326">
    <property type="term" value="P:cell chemotaxis"/>
    <property type="evidence" value="ECO:0007669"/>
    <property type="project" value="TreeGrafter"/>
</dbReference>
<feature type="transmembrane region" description="Helical" evidence="18">
    <location>
        <begin position="45"/>
        <end position="67"/>
    </location>
</feature>
<evidence type="ECO:0000313" key="20">
    <source>
        <dbReference type="Ensembl" id="ENSSLUP00000035459.1"/>
    </source>
</evidence>
<evidence type="ECO:0000256" key="17">
    <source>
        <dbReference type="RuleBase" id="RU000688"/>
    </source>
</evidence>
<feature type="transmembrane region" description="Helical" evidence="18">
    <location>
        <begin position="287"/>
        <end position="316"/>
    </location>
</feature>
<dbReference type="GO" id="GO:0019722">
    <property type="term" value="P:calcium-mediated signaling"/>
    <property type="evidence" value="ECO:0007669"/>
    <property type="project" value="TreeGrafter"/>
</dbReference>